<feature type="domain" description="F-box" evidence="6">
    <location>
        <begin position="59"/>
        <end position="94"/>
    </location>
</feature>
<dbReference type="GO" id="GO:0031146">
    <property type="term" value="P:SCF-dependent proteasomal ubiquitin-dependent protein catabolic process"/>
    <property type="evidence" value="ECO:0007669"/>
    <property type="project" value="TreeGrafter"/>
</dbReference>
<name>A0AAP0F3P2_9MAGN</name>
<dbReference type="InterPro" id="IPR001611">
    <property type="entry name" value="Leu-rich_rpt"/>
</dbReference>
<dbReference type="InterPro" id="IPR001810">
    <property type="entry name" value="F-box_dom"/>
</dbReference>
<dbReference type="InterPro" id="IPR032675">
    <property type="entry name" value="LRR_dom_sf"/>
</dbReference>
<evidence type="ECO:0008006" key="10">
    <source>
        <dbReference type="Google" id="ProtNLM"/>
    </source>
</evidence>
<comment type="subcellular location">
    <subcellularLocation>
        <location evidence="1">Nucleus</location>
    </subcellularLocation>
</comment>
<keyword evidence="3" id="KW-0936">Ethylene signaling pathway</keyword>
<dbReference type="GO" id="GO:0005634">
    <property type="term" value="C:nucleus"/>
    <property type="evidence" value="ECO:0007669"/>
    <property type="project" value="UniProtKB-SubCell"/>
</dbReference>
<evidence type="ECO:0000259" key="6">
    <source>
        <dbReference type="Pfam" id="PF00646"/>
    </source>
</evidence>
<protein>
    <recommendedName>
        <fullName evidence="10">EIN3-binding F-box protein 1</fullName>
    </recommendedName>
</protein>
<keyword evidence="5" id="KW-0539">Nucleus</keyword>
<dbReference type="GO" id="GO:0019005">
    <property type="term" value="C:SCF ubiquitin ligase complex"/>
    <property type="evidence" value="ECO:0007669"/>
    <property type="project" value="TreeGrafter"/>
</dbReference>
<dbReference type="EMBL" id="JBBNAE010000008">
    <property type="protein sequence ID" value="KAK9101988.1"/>
    <property type="molecule type" value="Genomic_DNA"/>
</dbReference>
<evidence type="ECO:0000256" key="2">
    <source>
        <dbReference type="ARBA" id="ARBA00004906"/>
    </source>
</evidence>
<comment type="pathway">
    <text evidence="2">Protein modification; protein ubiquitination.</text>
</comment>
<dbReference type="FunFam" id="3.80.10.10:FF:000595">
    <property type="entry name" value="EIN3-binding F-box protein 1"/>
    <property type="match status" value="1"/>
</dbReference>
<dbReference type="GO" id="GO:0010105">
    <property type="term" value="P:negative regulation of ethylene-activated signaling pathway"/>
    <property type="evidence" value="ECO:0007669"/>
    <property type="project" value="UniProtKB-ARBA"/>
</dbReference>
<keyword evidence="4" id="KW-0833">Ubl conjugation pathway</keyword>
<evidence type="ECO:0000256" key="4">
    <source>
        <dbReference type="ARBA" id="ARBA00022786"/>
    </source>
</evidence>
<sequence length="631" mass="66687">MPALVNYSGEGNFCPGGALYANRPHVDVYYPPRKRSRITAPCVFKEESFGHQKLPSIDVLPDECLFEILRRLPGGQERSASACVSKRWLALLSSIRGGEVCSTSSGSDCSGEVPMDIDSDGYLTRCLEGKKATDIRLCAIAVGTGHRGGLGKLMIRGNNSSRGVTDAGLSAISRGCPSLKTISIWNNSAVGDEGLAEIAKACWMLEKLDLCQCPSISDKGLLAIAENCSNLRELTIESCSKIGNEGLQAIGQRCLKLQTITIKDCAFVGDKGVSSLVSSASSALKKLKLQALNITDVSLAVIGHYGLVISDLVLAGLQKVSERGFWVLGNGHGLQKLKSLTITSCGGVTDLSLEALAKGCSNLKQLHLRKCSFLSDNGMVTLAKTAASLECLQLEECNRITQSGIVNTLANCGVSMKALTLTKCMGLKDVVPCPSEFTPCRSLRSLAIRDCFGFGDAILAIVAKLCPELQNVDLSGVSTVTDAGLLPLLENCEAGLVKVNLNGCSRITDIAVSAMARLHGGTLESLSLDGCRNVTDASLVALAENCSLLRDLDVSKCAVSDLGVATLSCSKGLDLQTISLSGCFQVSDKSMPYLANMSQTLIGLNLLGCSLISNSMMDLLVEQLSSCDVLY</sequence>
<reference evidence="8 9" key="1">
    <citation type="submission" date="2024-01" db="EMBL/GenBank/DDBJ databases">
        <title>Genome assemblies of Stephania.</title>
        <authorList>
            <person name="Yang L."/>
        </authorList>
    </citation>
    <scope>NUCLEOTIDE SEQUENCE [LARGE SCALE GENOMIC DNA]</scope>
    <source>
        <strain evidence="8">QJT</strain>
        <tissue evidence="8">Leaf</tissue>
    </source>
</reference>
<dbReference type="CDD" id="cd22159">
    <property type="entry name" value="F-box_AtTIR1-like"/>
    <property type="match status" value="1"/>
</dbReference>
<dbReference type="AlphaFoldDB" id="A0AAP0F3P2"/>
<feature type="domain" description="F-box/LRR-repeat protein 15-like leucin rich repeat" evidence="7">
    <location>
        <begin position="162"/>
        <end position="383"/>
    </location>
</feature>
<dbReference type="Pfam" id="PF13516">
    <property type="entry name" value="LRR_6"/>
    <property type="match status" value="1"/>
</dbReference>
<evidence type="ECO:0000256" key="1">
    <source>
        <dbReference type="ARBA" id="ARBA00004123"/>
    </source>
</evidence>
<comment type="caution">
    <text evidence="8">The sequence shown here is derived from an EMBL/GenBank/DDBJ whole genome shotgun (WGS) entry which is preliminary data.</text>
</comment>
<keyword evidence="9" id="KW-1185">Reference proteome</keyword>
<dbReference type="PANTHER" id="PTHR13318:SF105">
    <property type="entry name" value="F-BOX_LRR-REPEAT PROTEIN 3"/>
    <property type="match status" value="1"/>
</dbReference>
<dbReference type="PANTHER" id="PTHR13318">
    <property type="entry name" value="PARTNER OF PAIRED, ISOFORM B-RELATED"/>
    <property type="match status" value="1"/>
</dbReference>
<accession>A0AAP0F3P2</accession>
<evidence type="ECO:0000259" key="7">
    <source>
        <dbReference type="Pfam" id="PF25372"/>
    </source>
</evidence>
<dbReference type="InterPro" id="IPR006553">
    <property type="entry name" value="Leu-rich_rpt_Cys-con_subtyp"/>
</dbReference>
<dbReference type="SUPFAM" id="SSF81383">
    <property type="entry name" value="F-box domain"/>
    <property type="match status" value="1"/>
</dbReference>
<evidence type="ECO:0000256" key="3">
    <source>
        <dbReference type="ARBA" id="ARBA00022745"/>
    </source>
</evidence>
<dbReference type="Pfam" id="PF00646">
    <property type="entry name" value="F-box"/>
    <property type="match status" value="1"/>
</dbReference>
<dbReference type="FunFam" id="3.80.10.10:FF:000451">
    <property type="entry name" value="EIN3-binding F-box protein 1"/>
    <property type="match status" value="1"/>
</dbReference>
<dbReference type="Pfam" id="PF25372">
    <property type="entry name" value="DUF7885"/>
    <property type="match status" value="1"/>
</dbReference>
<organism evidence="8 9">
    <name type="scientific">Stephania japonica</name>
    <dbReference type="NCBI Taxonomy" id="461633"/>
    <lineage>
        <taxon>Eukaryota</taxon>
        <taxon>Viridiplantae</taxon>
        <taxon>Streptophyta</taxon>
        <taxon>Embryophyta</taxon>
        <taxon>Tracheophyta</taxon>
        <taxon>Spermatophyta</taxon>
        <taxon>Magnoliopsida</taxon>
        <taxon>Ranunculales</taxon>
        <taxon>Menispermaceae</taxon>
        <taxon>Menispermoideae</taxon>
        <taxon>Cissampelideae</taxon>
        <taxon>Stephania</taxon>
    </lineage>
</organism>
<dbReference type="FunFam" id="3.80.10.10:FF:000473">
    <property type="entry name" value="EIN3-binding F-box protein 1"/>
    <property type="match status" value="1"/>
</dbReference>
<dbReference type="SMART" id="SM00367">
    <property type="entry name" value="LRR_CC"/>
    <property type="match status" value="13"/>
</dbReference>
<dbReference type="SUPFAM" id="SSF52047">
    <property type="entry name" value="RNI-like"/>
    <property type="match status" value="2"/>
</dbReference>
<dbReference type="Gene3D" id="3.80.10.10">
    <property type="entry name" value="Ribonuclease Inhibitor"/>
    <property type="match status" value="3"/>
</dbReference>
<evidence type="ECO:0000313" key="8">
    <source>
        <dbReference type="EMBL" id="KAK9101988.1"/>
    </source>
</evidence>
<gene>
    <name evidence="8" type="ORF">Sjap_019242</name>
</gene>
<dbReference type="GO" id="GO:0009873">
    <property type="term" value="P:ethylene-activated signaling pathway"/>
    <property type="evidence" value="ECO:0007669"/>
    <property type="project" value="UniProtKB-KW"/>
</dbReference>
<dbReference type="InterPro" id="IPR057207">
    <property type="entry name" value="FBXL15_LRR"/>
</dbReference>
<dbReference type="Proteomes" id="UP001417504">
    <property type="component" value="Unassembled WGS sequence"/>
</dbReference>
<evidence type="ECO:0000256" key="5">
    <source>
        <dbReference type="ARBA" id="ARBA00023242"/>
    </source>
</evidence>
<proteinExistence type="predicted"/>
<dbReference type="InterPro" id="IPR036047">
    <property type="entry name" value="F-box-like_dom_sf"/>
</dbReference>
<evidence type="ECO:0000313" key="9">
    <source>
        <dbReference type="Proteomes" id="UP001417504"/>
    </source>
</evidence>